<name>A0A139GUF8_9PEZI</name>
<organism evidence="3 4">
    <name type="scientific">Pseudocercospora eumusae</name>
    <dbReference type="NCBI Taxonomy" id="321146"/>
    <lineage>
        <taxon>Eukaryota</taxon>
        <taxon>Fungi</taxon>
        <taxon>Dikarya</taxon>
        <taxon>Ascomycota</taxon>
        <taxon>Pezizomycotina</taxon>
        <taxon>Dothideomycetes</taxon>
        <taxon>Dothideomycetidae</taxon>
        <taxon>Mycosphaerellales</taxon>
        <taxon>Mycosphaerellaceae</taxon>
        <taxon>Pseudocercospora</taxon>
    </lineage>
</organism>
<dbReference type="Proteomes" id="UP000070133">
    <property type="component" value="Unassembled WGS sequence"/>
</dbReference>
<accession>A0A139GUF8</accession>
<feature type="compositionally biased region" description="Basic and acidic residues" evidence="1">
    <location>
        <begin position="306"/>
        <end position="375"/>
    </location>
</feature>
<feature type="compositionally biased region" description="Basic and acidic residues" evidence="1">
    <location>
        <begin position="466"/>
        <end position="484"/>
    </location>
</feature>
<feature type="region of interest" description="Disordered" evidence="1">
    <location>
        <begin position="437"/>
        <end position="509"/>
    </location>
</feature>
<dbReference type="EMBL" id="LFZN01000379">
    <property type="protein sequence ID" value="KXS93829.1"/>
    <property type="molecule type" value="Genomic_DNA"/>
</dbReference>
<feature type="compositionally biased region" description="Polar residues" evidence="1">
    <location>
        <begin position="132"/>
        <end position="142"/>
    </location>
</feature>
<feature type="compositionally biased region" description="Basic and acidic residues" evidence="1">
    <location>
        <begin position="117"/>
        <end position="131"/>
    </location>
</feature>
<keyword evidence="4" id="KW-1185">Reference proteome</keyword>
<evidence type="ECO:0000313" key="4">
    <source>
        <dbReference type="Proteomes" id="UP000070133"/>
    </source>
</evidence>
<evidence type="ECO:0008006" key="5">
    <source>
        <dbReference type="Google" id="ProtNLM"/>
    </source>
</evidence>
<keyword evidence="2" id="KW-0472">Membrane</keyword>
<proteinExistence type="predicted"/>
<feature type="compositionally biased region" description="Polar residues" evidence="1">
    <location>
        <begin position="376"/>
        <end position="386"/>
    </location>
</feature>
<feature type="compositionally biased region" description="Polar residues" evidence="1">
    <location>
        <begin position="177"/>
        <end position="187"/>
    </location>
</feature>
<feature type="transmembrane region" description="Helical" evidence="2">
    <location>
        <begin position="85"/>
        <end position="107"/>
    </location>
</feature>
<feature type="compositionally biased region" description="Basic and acidic residues" evidence="1">
    <location>
        <begin position="397"/>
        <end position="412"/>
    </location>
</feature>
<keyword evidence="2" id="KW-1133">Transmembrane helix</keyword>
<feature type="compositionally biased region" description="Basic and acidic residues" evidence="1">
    <location>
        <begin position="283"/>
        <end position="294"/>
    </location>
</feature>
<sequence length="509" mass="55950">MAFRQRRSGITLARRQAIGDRKAYNLAANSETWSTVVFAKDNAAPMQVLGTSPSKAQDHQSSTTTEAGLLSAHSLVSGESLNKKLAIAISVPICFFVLLAVAAVAIYCSRLHRPHRKDASQRGAEHPREDAPQNTAEAQDQQRPAALEENETQPDIKAILEALKSTKTRSESDPTAVAQTQYLSQDEQFPRPSADLSTRRDSDSDDEGTHFSDLEDPFIDRPADTPGRISPLREREAADSEDQSLHEDASHPPGPPPPLEELEDPFVDAGDASTASPSQGAAHLDHQARNRGELADDPGLWLKPARKTDSAHAESRQEVLDKDVQDNRFVHHEQTALGSDERQASREVPVRQQDKSSEAWRSERLEDPPHDREASSHSQTGSQSTVVDDAYTTLRSGEAEAAREAEDLHEQSEVELCEQNSVDQVSDDLVSHIEAVETAKRDGNSGHGYDQSDRPAVQDLAAAPHHHQDDGEQRDTLLGKDLARTARSRSFAGREDDSEDNLLRRTTSR</sequence>
<feature type="compositionally biased region" description="Basic and acidic residues" evidence="1">
    <location>
        <begin position="231"/>
        <end position="250"/>
    </location>
</feature>
<comment type="caution">
    <text evidence="3">The sequence shown here is derived from an EMBL/GenBank/DDBJ whole genome shotgun (WGS) entry which is preliminary data.</text>
</comment>
<dbReference type="OrthoDB" id="3649675at2759"/>
<keyword evidence="2" id="KW-0812">Transmembrane</keyword>
<gene>
    <name evidence="3" type="ORF">AC578_8210</name>
</gene>
<evidence type="ECO:0000256" key="1">
    <source>
        <dbReference type="SAM" id="MobiDB-lite"/>
    </source>
</evidence>
<evidence type="ECO:0000256" key="2">
    <source>
        <dbReference type="SAM" id="Phobius"/>
    </source>
</evidence>
<feature type="compositionally biased region" description="Basic and acidic residues" evidence="1">
    <location>
        <begin position="197"/>
        <end position="223"/>
    </location>
</feature>
<reference evidence="3 4" key="1">
    <citation type="submission" date="2015-07" db="EMBL/GenBank/DDBJ databases">
        <title>Comparative genomics of the Sigatoka disease complex on banana suggests a link between parallel evolutionary changes in Pseudocercospora fijiensis and Pseudocercospora eumusae and increased virulence on the banana host.</title>
        <authorList>
            <person name="Chang T.-C."/>
            <person name="Salvucci A."/>
            <person name="Crous P.W."/>
            <person name="Stergiopoulos I."/>
        </authorList>
    </citation>
    <scope>NUCLEOTIDE SEQUENCE [LARGE SCALE GENOMIC DNA]</scope>
    <source>
        <strain evidence="3 4">CBS 114824</strain>
    </source>
</reference>
<protein>
    <recommendedName>
        <fullName evidence="5">Transmembrane protein</fullName>
    </recommendedName>
</protein>
<dbReference type="AlphaFoldDB" id="A0A139GUF8"/>
<evidence type="ECO:0000313" key="3">
    <source>
        <dbReference type="EMBL" id="KXS93829.1"/>
    </source>
</evidence>
<feature type="region of interest" description="Disordered" evidence="1">
    <location>
        <begin position="114"/>
        <end position="425"/>
    </location>
</feature>